<name>A0AAV9X2S6_9PEZI</name>
<gene>
    <name evidence="2" type="ORF">TWF694_002974</name>
</gene>
<evidence type="ECO:0000313" key="2">
    <source>
        <dbReference type="EMBL" id="KAK6531807.1"/>
    </source>
</evidence>
<evidence type="ECO:0000256" key="1">
    <source>
        <dbReference type="SAM" id="SignalP"/>
    </source>
</evidence>
<dbReference type="Proteomes" id="UP001365542">
    <property type="component" value="Unassembled WGS sequence"/>
</dbReference>
<organism evidence="2 3">
    <name type="scientific">Orbilia ellipsospora</name>
    <dbReference type="NCBI Taxonomy" id="2528407"/>
    <lineage>
        <taxon>Eukaryota</taxon>
        <taxon>Fungi</taxon>
        <taxon>Dikarya</taxon>
        <taxon>Ascomycota</taxon>
        <taxon>Pezizomycotina</taxon>
        <taxon>Orbiliomycetes</taxon>
        <taxon>Orbiliales</taxon>
        <taxon>Orbiliaceae</taxon>
        <taxon>Orbilia</taxon>
    </lineage>
</organism>
<protein>
    <recommendedName>
        <fullName evidence="4">Membrane-associated protein</fullName>
    </recommendedName>
</protein>
<evidence type="ECO:0000313" key="3">
    <source>
        <dbReference type="Proteomes" id="UP001365542"/>
    </source>
</evidence>
<keyword evidence="3" id="KW-1185">Reference proteome</keyword>
<comment type="caution">
    <text evidence="2">The sequence shown here is derived from an EMBL/GenBank/DDBJ whole genome shotgun (WGS) entry which is preliminary data.</text>
</comment>
<sequence length="367" mass="38823">MLSSNRINAIVTASLTLVIAVSAAACNADNCLRALRATNTPGRSVQASADCSSFWATTITPSTKVYTTTATVSETIISTTYSYVTDLVHQTASTNVLSTVQVSLSGTTTVVAPVPINSSAPTLKKRVAATSGIPTYASWCSGAARFTSACSCIGVTAQRTVTAPTPSRAITVTETASFSVIKTIVQSVTTVIMDATSTEIVIATTQTVGAISTVRFSKFLIQITYPTKPTAAPDFGSYLIIGGGNQLLASSNQASARQYSLDVNGGLTYSYTNDWMQSLRYYMYTIHPPGASGVKYLFIQQNKFVLPENGLVTCTVGSSYKLSCIDNYDGSPLLLASDSGIISYVNNQTVFALKPNIVPVELYMIPQ</sequence>
<feature type="chain" id="PRO_5043743279" description="Membrane-associated protein" evidence="1">
    <location>
        <begin position="24"/>
        <end position="367"/>
    </location>
</feature>
<dbReference type="AlphaFoldDB" id="A0AAV9X2S6"/>
<dbReference type="EMBL" id="JAVHJO010000012">
    <property type="protein sequence ID" value="KAK6531807.1"/>
    <property type="molecule type" value="Genomic_DNA"/>
</dbReference>
<accession>A0AAV9X2S6</accession>
<proteinExistence type="predicted"/>
<evidence type="ECO:0008006" key="4">
    <source>
        <dbReference type="Google" id="ProtNLM"/>
    </source>
</evidence>
<keyword evidence="1" id="KW-0732">Signal</keyword>
<reference evidence="2 3" key="1">
    <citation type="submission" date="2019-10" db="EMBL/GenBank/DDBJ databases">
        <authorList>
            <person name="Palmer J.M."/>
        </authorList>
    </citation>
    <scope>NUCLEOTIDE SEQUENCE [LARGE SCALE GENOMIC DNA]</scope>
    <source>
        <strain evidence="2 3">TWF694</strain>
    </source>
</reference>
<dbReference type="PROSITE" id="PS51257">
    <property type="entry name" value="PROKAR_LIPOPROTEIN"/>
    <property type="match status" value="1"/>
</dbReference>
<feature type="signal peptide" evidence="1">
    <location>
        <begin position="1"/>
        <end position="23"/>
    </location>
</feature>